<keyword evidence="2" id="KW-0472">Membrane</keyword>
<feature type="signal peptide" evidence="3">
    <location>
        <begin position="1"/>
        <end position="20"/>
    </location>
</feature>
<dbReference type="KEGG" id="fbl:Fbal_1519"/>
<dbReference type="EMBL" id="CP002209">
    <property type="protein sequence ID" value="ADN75723.1"/>
    <property type="molecule type" value="Genomic_DNA"/>
</dbReference>
<dbReference type="OrthoDB" id="9771071at2"/>
<evidence type="ECO:0000256" key="3">
    <source>
        <dbReference type="SAM" id="SignalP"/>
    </source>
</evidence>
<protein>
    <submittedName>
        <fullName evidence="5">Glyceraldehyde 3-phosphate dehydrogenase</fullName>
    </submittedName>
</protein>
<dbReference type="Gene3D" id="2.40.160.50">
    <property type="entry name" value="membrane protein fhac: a member of the omp85/tpsb transporter family"/>
    <property type="match status" value="1"/>
</dbReference>
<sequence>MKRLFSLPLLALSLTADASASIDFFDPVDRRFDMGNYLAENAYGFLPVPILITEPAVGYGFGVAGVFLHESEAEKEQRKVQALASFDGGAKLLPPAATVAGALGTENGTWFAFAGHRRTWGEDKIRYLVGGGAGEAKLDIYTDLGGLLPGGGSVKFDTQTDAAVLMQTLQFRLGSSPLLLGVKQLFVQSTLSSSNVIVDGFFRMTGLDRSTNSGLGVVATYDTRNNIFFPTSGFEVNAEYMVHDNAIGADYDYQTLLLEGEGYLPLAHRWSLAIAGRYETLNSSDLLPPTLNPYIHLRGISMFRYQGEEVGSVQAQLMYQLDNRWTLLGFYGIGQTRGASSERETADAYGGGFRYQIARRYGIHMGVDLAFSDSDTAFYITVGTGI</sequence>
<evidence type="ECO:0000313" key="6">
    <source>
        <dbReference type="Proteomes" id="UP000006683"/>
    </source>
</evidence>
<name>E1SP98_FERBD</name>
<accession>E1SP98</accession>
<keyword evidence="6" id="KW-1185">Reference proteome</keyword>
<evidence type="ECO:0000256" key="2">
    <source>
        <dbReference type="ARBA" id="ARBA00023136"/>
    </source>
</evidence>
<dbReference type="Proteomes" id="UP000006683">
    <property type="component" value="Chromosome"/>
</dbReference>
<evidence type="ECO:0000259" key="4">
    <source>
        <dbReference type="Pfam" id="PF01103"/>
    </source>
</evidence>
<reference evidence="5 6" key="1">
    <citation type="journal article" date="2010" name="Stand. Genomic Sci.">
        <title>Complete genome sequence of Ferrimonas balearica type strain (PAT).</title>
        <authorList>
            <person name="Nolan M."/>
            <person name="Sikorski J."/>
            <person name="Davenport K."/>
            <person name="Lucas S."/>
            <person name="Glavina Del Rio T."/>
            <person name="Tice H."/>
            <person name="Cheng J."/>
            <person name="Goodwin L."/>
            <person name="Pitluck S."/>
            <person name="Liolios K."/>
            <person name="Ivanova N."/>
            <person name="Mavromatis K."/>
            <person name="Ovchinnikova G."/>
            <person name="Pati A."/>
            <person name="Chen A."/>
            <person name="Palaniappan K."/>
            <person name="Land M."/>
            <person name="Hauser L."/>
            <person name="Chang Y."/>
            <person name="Jeffries C."/>
            <person name="Tapia R."/>
            <person name="Brettin T."/>
            <person name="Detter J."/>
            <person name="Han C."/>
            <person name="Yasawong M."/>
            <person name="Rohde M."/>
            <person name="Tindall B."/>
            <person name="Goker M."/>
            <person name="Woyke T."/>
            <person name="Bristow J."/>
            <person name="Eisen J."/>
            <person name="Markowitz V."/>
            <person name="Hugenholtz P."/>
            <person name="Kyrpides N."/>
            <person name="Klenk H."/>
            <person name="Lapidus A."/>
        </authorList>
    </citation>
    <scope>NUCLEOTIDE SEQUENCE [LARGE SCALE GENOMIC DNA]</scope>
    <source>
        <strain evidence="6">DSM 9799 / CCM 4581 / KCTC 23876 / PAT</strain>
    </source>
</reference>
<dbReference type="eggNOG" id="COG0729">
    <property type="taxonomic scope" value="Bacteria"/>
</dbReference>
<evidence type="ECO:0000313" key="5">
    <source>
        <dbReference type="EMBL" id="ADN75723.1"/>
    </source>
</evidence>
<proteinExistence type="predicted"/>
<dbReference type="GO" id="GO:0019867">
    <property type="term" value="C:outer membrane"/>
    <property type="evidence" value="ECO:0007669"/>
    <property type="project" value="InterPro"/>
</dbReference>
<comment type="subcellular location">
    <subcellularLocation>
        <location evidence="1">Membrane</location>
    </subcellularLocation>
</comment>
<dbReference type="AlphaFoldDB" id="E1SP98"/>
<dbReference type="InterPro" id="IPR000184">
    <property type="entry name" value="Bac_surfAg_D15"/>
</dbReference>
<dbReference type="HOGENOM" id="CLU_046092_2_0_6"/>
<gene>
    <name evidence="5" type="ordered locus">Fbal_1519</name>
</gene>
<dbReference type="GeneID" id="67181735"/>
<dbReference type="Pfam" id="PF01103">
    <property type="entry name" value="Omp85"/>
    <property type="match status" value="1"/>
</dbReference>
<evidence type="ECO:0000256" key="1">
    <source>
        <dbReference type="ARBA" id="ARBA00004370"/>
    </source>
</evidence>
<organism evidence="5 6">
    <name type="scientific">Ferrimonas balearica (strain DSM 9799 / CCM 4581 / KCTC 23876 / PAT)</name>
    <dbReference type="NCBI Taxonomy" id="550540"/>
    <lineage>
        <taxon>Bacteria</taxon>
        <taxon>Pseudomonadati</taxon>
        <taxon>Pseudomonadota</taxon>
        <taxon>Gammaproteobacteria</taxon>
        <taxon>Alteromonadales</taxon>
        <taxon>Ferrimonadaceae</taxon>
        <taxon>Ferrimonas</taxon>
    </lineage>
</organism>
<feature type="domain" description="Bacterial surface antigen (D15)" evidence="4">
    <location>
        <begin position="206"/>
        <end position="282"/>
    </location>
</feature>
<dbReference type="RefSeq" id="WP_013345029.1">
    <property type="nucleotide sequence ID" value="NC_014541.1"/>
</dbReference>
<feature type="chain" id="PRO_5003151419" evidence="3">
    <location>
        <begin position="21"/>
        <end position="386"/>
    </location>
</feature>
<dbReference type="STRING" id="550540.Fbal_1519"/>
<keyword evidence="3" id="KW-0732">Signal</keyword>